<feature type="transmembrane region" description="Helical" evidence="1">
    <location>
        <begin position="15"/>
        <end position="48"/>
    </location>
</feature>
<protein>
    <submittedName>
        <fullName evidence="2">Uncharacterized protein</fullName>
    </submittedName>
</protein>
<gene>
    <name evidence="2" type="ORF">Mal4_56760</name>
</gene>
<proteinExistence type="predicted"/>
<reference evidence="2 3" key="1">
    <citation type="submission" date="2019-02" db="EMBL/GenBank/DDBJ databases">
        <title>Deep-cultivation of Planctomycetes and their phenomic and genomic characterization uncovers novel biology.</title>
        <authorList>
            <person name="Wiegand S."/>
            <person name="Jogler M."/>
            <person name="Boedeker C."/>
            <person name="Pinto D."/>
            <person name="Vollmers J."/>
            <person name="Rivas-Marin E."/>
            <person name="Kohn T."/>
            <person name="Peeters S.H."/>
            <person name="Heuer A."/>
            <person name="Rast P."/>
            <person name="Oberbeckmann S."/>
            <person name="Bunk B."/>
            <person name="Jeske O."/>
            <person name="Meyerdierks A."/>
            <person name="Storesund J.E."/>
            <person name="Kallscheuer N."/>
            <person name="Luecker S."/>
            <person name="Lage O.M."/>
            <person name="Pohl T."/>
            <person name="Merkel B.J."/>
            <person name="Hornburger P."/>
            <person name="Mueller R.-W."/>
            <person name="Bruemmer F."/>
            <person name="Labrenz M."/>
            <person name="Spormann A.M."/>
            <person name="Op den Camp H."/>
            <person name="Overmann J."/>
            <person name="Amann R."/>
            <person name="Jetten M.S.M."/>
            <person name="Mascher T."/>
            <person name="Medema M.H."/>
            <person name="Devos D.P."/>
            <person name="Kaster A.-K."/>
            <person name="Ovreas L."/>
            <person name="Rohde M."/>
            <person name="Galperin M.Y."/>
            <person name="Jogler C."/>
        </authorList>
    </citation>
    <scope>NUCLEOTIDE SEQUENCE [LARGE SCALE GENOMIC DNA]</scope>
    <source>
        <strain evidence="2 3">Mal4</strain>
    </source>
</reference>
<keyword evidence="1" id="KW-1133">Transmembrane helix</keyword>
<evidence type="ECO:0000313" key="3">
    <source>
        <dbReference type="Proteomes" id="UP000320496"/>
    </source>
</evidence>
<keyword evidence="3" id="KW-1185">Reference proteome</keyword>
<dbReference type="Proteomes" id="UP000320496">
    <property type="component" value="Chromosome"/>
</dbReference>
<keyword evidence="1" id="KW-0472">Membrane</keyword>
<dbReference type="AlphaFoldDB" id="A0A517ZFP7"/>
<accession>A0A517ZFP7</accession>
<dbReference type="KEGG" id="mri:Mal4_56760"/>
<sequence length="63" mass="6969">MLDRISLPWLVTAEIIIWAALCCLINGPAVLGYIALHVATTGLFLLLLRHTLRRSQQIEQASA</sequence>
<keyword evidence="1" id="KW-0812">Transmembrane</keyword>
<dbReference type="EMBL" id="CP036275">
    <property type="protein sequence ID" value="QDU41310.1"/>
    <property type="molecule type" value="Genomic_DNA"/>
</dbReference>
<organism evidence="2 3">
    <name type="scientific">Maioricimonas rarisocia</name>
    <dbReference type="NCBI Taxonomy" id="2528026"/>
    <lineage>
        <taxon>Bacteria</taxon>
        <taxon>Pseudomonadati</taxon>
        <taxon>Planctomycetota</taxon>
        <taxon>Planctomycetia</taxon>
        <taxon>Planctomycetales</taxon>
        <taxon>Planctomycetaceae</taxon>
        <taxon>Maioricimonas</taxon>
    </lineage>
</organism>
<dbReference type="RefSeq" id="WP_145372576.1">
    <property type="nucleotide sequence ID" value="NZ_CP036275.1"/>
</dbReference>
<evidence type="ECO:0000313" key="2">
    <source>
        <dbReference type="EMBL" id="QDU41310.1"/>
    </source>
</evidence>
<name>A0A517ZFP7_9PLAN</name>
<evidence type="ECO:0000256" key="1">
    <source>
        <dbReference type="SAM" id="Phobius"/>
    </source>
</evidence>